<dbReference type="Proteomes" id="UP000829447">
    <property type="component" value="Linkage Group LG9"/>
</dbReference>
<accession>A0ACC5WQU1</accession>
<dbReference type="EMBL" id="CM040462">
    <property type="protein sequence ID" value="MCI4381489.1"/>
    <property type="molecule type" value="Genomic_DNA"/>
</dbReference>
<proteinExistence type="predicted"/>
<evidence type="ECO:0000313" key="1">
    <source>
        <dbReference type="EMBL" id="MCI4381489.1"/>
    </source>
</evidence>
<evidence type="ECO:0000313" key="2">
    <source>
        <dbReference type="Proteomes" id="UP000829447"/>
    </source>
</evidence>
<protein>
    <submittedName>
        <fullName evidence="1">Uncharacterized protein</fullName>
    </submittedName>
</protein>
<gene>
    <name evidence="1" type="ORF">PGIGA_G00252470</name>
</gene>
<organism evidence="1 2">
    <name type="scientific">Pangasianodon gigas</name>
    <name type="common">Mekong giant catfish</name>
    <name type="synonym">Pangasius gigas</name>
    <dbReference type="NCBI Taxonomy" id="30993"/>
    <lineage>
        <taxon>Eukaryota</taxon>
        <taxon>Metazoa</taxon>
        <taxon>Chordata</taxon>
        <taxon>Craniata</taxon>
        <taxon>Vertebrata</taxon>
        <taxon>Euteleostomi</taxon>
        <taxon>Actinopterygii</taxon>
        <taxon>Neopterygii</taxon>
        <taxon>Teleostei</taxon>
        <taxon>Ostariophysi</taxon>
        <taxon>Siluriformes</taxon>
        <taxon>Pangasiidae</taxon>
        <taxon>Pangasianodon</taxon>
    </lineage>
</organism>
<name>A0ACC5WQU1_PANGG</name>
<reference evidence="1 2" key="1">
    <citation type="journal article" date="2022" name="bioRxiv">
        <title>An ancient truncated duplication of the anti-Mullerian hormone receptor type 2 gene is a potential conserved master sex determinant in the Pangasiidae catfish family.</title>
        <authorList>
            <person name="Wen M."/>
            <person name="Pan Q."/>
            <person name="Jouanno E."/>
            <person name="Montfort J."/>
            <person name="Zahm M."/>
            <person name="Cabau C."/>
            <person name="Klopp C."/>
            <person name="Iampietro C."/>
            <person name="Roques C."/>
            <person name="Bouchez O."/>
            <person name="Castinel A."/>
            <person name="Donnadieu C."/>
            <person name="Parrinello H."/>
            <person name="Poncet C."/>
            <person name="Belmonte E."/>
            <person name="Gautier V."/>
            <person name="Avarre J.-C."/>
            <person name="Dugue R."/>
            <person name="Gustiano R."/>
            <person name="Ha T.T.T."/>
            <person name="Campet M."/>
            <person name="Sriphairoj K."/>
            <person name="Ribolli J."/>
            <person name="de Almeida F.L."/>
            <person name="Desvignes T."/>
            <person name="Postlethwait J.H."/>
            <person name="Bucao C.F."/>
            <person name="Robinson-Rechavi M."/>
            <person name="Bobe J."/>
            <person name="Herpin A."/>
            <person name="Guiguen Y."/>
        </authorList>
    </citation>
    <scope>NUCLEOTIDE SEQUENCE [LARGE SCALE GENOMIC DNA]</scope>
    <source>
        <strain evidence="1">YG-Dec2019</strain>
    </source>
</reference>
<sequence>METQKKIWVSVLLLVAVFQPTVTAGCNTQLCNQAVDGSLFDYGAKTLTGDLYIPFRLTFQYLELNALQEELKDLGLVILGFPCNQFGKQEPGYNHEILPMLKHIRPGKGFVPNFQLFETGDVNGHHEQSVFTFLKNACPPVGDSFGNPSGRLFWEPLKVTDIKWNFEKFLVGPDGKPLMRWFPRVNVSEVRADIIKLINERNSKN</sequence>
<keyword evidence="2" id="KW-1185">Reference proteome</keyword>
<comment type="caution">
    <text evidence="1">The sequence shown here is derived from an EMBL/GenBank/DDBJ whole genome shotgun (WGS) entry which is preliminary data.</text>
</comment>